<dbReference type="SUPFAM" id="SSF54928">
    <property type="entry name" value="RNA-binding domain, RBD"/>
    <property type="match status" value="1"/>
</dbReference>
<protein>
    <recommendedName>
        <fullName evidence="3">RRM domain-containing protein</fullName>
    </recommendedName>
</protein>
<dbReference type="PROSITE" id="PS50102">
    <property type="entry name" value="RRM"/>
    <property type="match status" value="1"/>
</dbReference>
<dbReference type="InterPro" id="IPR050441">
    <property type="entry name" value="RBM"/>
</dbReference>
<name>A0A0D6R7M1_ARACU</name>
<dbReference type="GO" id="GO:0003723">
    <property type="term" value="F:RNA binding"/>
    <property type="evidence" value="ECO:0007669"/>
    <property type="project" value="UniProtKB-UniRule"/>
</dbReference>
<accession>A0A0D6R7M1</accession>
<keyword evidence="1" id="KW-0694">RNA-binding</keyword>
<evidence type="ECO:0000313" key="4">
    <source>
        <dbReference type="EMBL" id="JAG97905.1"/>
    </source>
</evidence>
<dbReference type="EMBL" id="GCKF01030350">
    <property type="protein sequence ID" value="JAG97905.1"/>
    <property type="molecule type" value="Transcribed_RNA"/>
</dbReference>
<dbReference type="InterPro" id="IPR012677">
    <property type="entry name" value="Nucleotide-bd_a/b_plait_sf"/>
</dbReference>
<dbReference type="PANTHER" id="PTHR48034">
    <property type="entry name" value="TRANSFORMER-2 SEX-DETERMINING PROTEIN-RELATED"/>
    <property type="match status" value="1"/>
</dbReference>
<evidence type="ECO:0000256" key="1">
    <source>
        <dbReference type="PROSITE-ProRule" id="PRU00176"/>
    </source>
</evidence>
<organism evidence="4">
    <name type="scientific">Araucaria cunninghamii</name>
    <name type="common">Hoop pine</name>
    <name type="synonym">Moreton Bay pine</name>
    <dbReference type="NCBI Taxonomy" id="56994"/>
    <lineage>
        <taxon>Eukaryota</taxon>
        <taxon>Viridiplantae</taxon>
        <taxon>Streptophyta</taxon>
        <taxon>Embryophyta</taxon>
        <taxon>Tracheophyta</taxon>
        <taxon>Spermatophyta</taxon>
        <taxon>Pinopsida</taxon>
        <taxon>Pinidae</taxon>
        <taxon>Conifers II</taxon>
        <taxon>Araucariales</taxon>
        <taxon>Araucariaceae</taxon>
        <taxon>Araucaria</taxon>
    </lineage>
</organism>
<evidence type="ECO:0000259" key="3">
    <source>
        <dbReference type="PROSITE" id="PS50102"/>
    </source>
</evidence>
<dbReference type="InterPro" id="IPR000504">
    <property type="entry name" value="RRM_dom"/>
</dbReference>
<feature type="region of interest" description="Disordered" evidence="2">
    <location>
        <begin position="141"/>
        <end position="255"/>
    </location>
</feature>
<dbReference type="Gene3D" id="3.30.70.330">
    <property type="match status" value="1"/>
</dbReference>
<feature type="compositionally biased region" description="Basic and acidic residues" evidence="2">
    <location>
        <begin position="31"/>
        <end position="54"/>
    </location>
</feature>
<evidence type="ECO:0000256" key="2">
    <source>
        <dbReference type="SAM" id="MobiDB-lite"/>
    </source>
</evidence>
<reference evidence="4" key="1">
    <citation type="submission" date="2015-03" db="EMBL/GenBank/DDBJ databases">
        <title>A transcriptome of Araucaria cunninghamii, an australian fine timber species.</title>
        <authorList>
            <person name="Jing Yi C.J.Y."/>
            <person name="Yin San L.Y.S."/>
            <person name="Abdul Karim S.S."/>
            <person name="Wan Azmi N.N."/>
            <person name="Hercus R.R."/>
            <person name="Croft L.L."/>
        </authorList>
    </citation>
    <scope>NUCLEOTIDE SEQUENCE</scope>
    <source>
        <strain evidence="4">MI0301</strain>
        <tissue evidence="4">Leaf</tissue>
    </source>
</reference>
<sequence length="255" mass="30033">MGRNRRQSRSRSGSYTPRRSRSRSPPRRKQRYDEYQERERFSYRDRERDRFRDRRSSMPTGLLVRNISLDARPEDLRIPFERFGPVKDVYLPRNYYTGEPRGFGFVKYRNPDDAAEAKYHMNHQIIGGREITIVFAEENRKNPQEMRANARVGRSSRHGEGGFRRRTPPRSPRRHRHSYSRSLSPPRRGSRGHGAREDYYSDAKSVSPLPRSESRSPRRSPRAADSGSSPRIFSPKENGRSPLRRQMLVQTRSLS</sequence>
<dbReference type="Pfam" id="PF00076">
    <property type="entry name" value="RRM_1"/>
    <property type="match status" value="1"/>
</dbReference>
<feature type="domain" description="RRM" evidence="3">
    <location>
        <begin position="60"/>
        <end position="138"/>
    </location>
</feature>
<feature type="region of interest" description="Disordered" evidence="2">
    <location>
        <begin position="1"/>
        <end position="54"/>
    </location>
</feature>
<proteinExistence type="predicted"/>
<dbReference type="AlphaFoldDB" id="A0A0D6R7M1"/>
<feature type="compositionally biased region" description="Basic residues" evidence="2">
    <location>
        <begin position="18"/>
        <end position="30"/>
    </location>
</feature>
<feature type="compositionally biased region" description="Basic residues" evidence="2">
    <location>
        <begin position="164"/>
        <end position="179"/>
    </location>
</feature>
<dbReference type="SMART" id="SM00360">
    <property type="entry name" value="RRM"/>
    <property type="match status" value="1"/>
</dbReference>
<dbReference type="InterPro" id="IPR035979">
    <property type="entry name" value="RBD_domain_sf"/>
</dbReference>